<reference evidence="3" key="1">
    <citation type="submission" date="2021-02" db="EMBL/GenBank/DDBJ databases">
        <authorList>
            <person name="Nowell W R."/>
        </authorList>
    </citation>
    <scope>NUCLEOTIDE SEQUENCE</scope>
</reference>
<evidence type="ECO:0000313" key="5">
    <source>
        <dbReference type="Proteomes" id="UP000663832"/>
    </source>
</evidence>
<organism evidence="3 6">
    <name type="scientific">Adineta steineri</name>
    <dbReference type="NCBI Taxonomy" id="433720"/>
    <lineage>
        <taxon>Eukaryota</taxon>
        <taxon>Metazoa</taxon>
        <taxon>Spiralia</taxon>
        <taxon>Gnathifera</taxon>
        <taxon>Rotifera</taxon>
        <taxon>Eurotatoria</taxon>
        <taxon>Bdelloidea</taxon>
        <taxon>Adinetida</taxon>
        <taxon>Adinetidae</taxon>
        <taxon>Adineta</taxon>
    </lineage>
</organism>
<evidence type="ECO:0000313" key="3">
    <source>
        <dbReference type="EMBL" id="CAF1438695.1"/>
    </source>
</evidence>
<dbReference type="AlphaFoldDB" id="A0A815NV23"/>
<sequence>MTENYALQTGEDVQVEITALWKIINKCERGMNVARRNTNTKVLDACIELITFIRSGLQASTNEKIEEMKKLMKQVPKEKTKRVEFVQKYKKKLKNGEMEMEELQKKVEELNEMLKIVGKFVKKEKDAIDRCEDAVKSFNASHGDEFEQRLDDVDTTNHQETNSEEWTV</sequence>
<proteinExistence type="predicted"/>
<gene>
    <name evidence="3" type="ORF">BJG266_LOCUS39762</name>
    <name evidence="4" type="ORF">QVE165_LOCUS56650</name>
</gene>
<keyword evidence="1" id="KW-0175">Coiled coil</keyword>
<feature type="coiled-coil region" evidence="1">
    <location>
        <begin position="86"/>
        <end position="113"/>
    </location>
</feature>
<dbReference type="EMBL" id="CAJNOM010002111">
    <property type="protein sequence ID" value="CAF1626918.1"/>
    <property type="molecule type" value="Genomic_DNA"/>
</dbReference>
<dbReference type="EMBL" id="CAJNOI010001782">
    <property type="protein sequence ID" value="CAF1438695.1"/>
    <property type="molecule type" value="Genomic_DNA"/>
</dbReference>
<feature type="region of interest" description="Disordered" evidence="2">
    <location>
        <begin position="146"/>
        <end position="168"/>
    </location>
</feature>
<keyword evidence="5" id="KW-1185">Reference proteome</keyword>
<dbReference type="Proteomes" id="UP000663877">
    <property type="component" value="Unassembled WGS sequence"/>
</dbReference>
<evidence type="ECO:0000256" key="2">
    <source>
        <dbReference type="SAM" id="MobiDB-lite"/>
    </source>
</evidence>
<accession>A0A815NV23</accession>
<name>A0A815NV23_9BILA</name>
<protein>
    <submittedName>
        <fullName evidence="3">Uncharacterized protein</fullName>
    </submittedName>
</protein>
<evidence type="ECO:0000256" key="1">
    <source>
        <dbReference type="SAM" id="Coils"/>
    </source>
</evidence>
<evidence type="ECO:0000313" key="4">
    <source>
        <dbReference type="EMBL" id="CAF1626918.1"/>
    </source>
</evidence>
<dbReference type="Proteomes" id="UP000663832">
    <property type="component" value="Unassembled WGS sequence"/>
</dbReference>
<feature type="compositionally biased region" description="Basic and acidic residues" evidence="2">
    <location>
        <begin position="146"/>
        <end position="157"/>
    </location>
</feature>
<evidence type="ECO:0000313" key="6">
    <source>
        <dbReference type="Proteomes" id="UP000663877"/>
    </source>
</evidence>
<comment type="caution">
    <text evidence="3">The sequence shown here is derived from an EMBL/GenBank/DDBJ whole genome shotgun (WGS) entry which is preliminary data.</text>
</comment>
<feature type="compositionally biased region" description="Polar residues" evidence="2">
    <location>
        <begin position="158"/>
        <end position="168"/>
    </location>
</feature>